<keyword evidence="2" id="KW-1185">Reference proteome</keyword>
<reference evidence="1" key="1">
    <citation type="submission" date="2022-10" db="EMBL/GenBank/DDBJ databases">
        <title>Culturing micro-colonial fungi from biological soil crusts in the Mojave desert and describing Neophaeococcomyces mojavensis, and introducing the new genera and species Taxawa tesnikishii.</title>
        <authorList>
            <person name="Kurbessoian T."/>
            <person name="Stajich J.E."/>
        </authorList>
    </citation>
    <scope>NUCLEOTIDE SEQUENCE</scope>
    <source>
        <strain evidence="1">JES_115</strain>
    </source>
</reference>
<proteinExistence type="predicted"/>
<dbReference type="Proteomes" id="UP001172680">
    <property type="component" value="Unassembled WGS sequence"/>
</dbReference>
<sequence length="300" mass="32514">MASQADVHVTQMLPYLWLGLWATCVVSAWCHPLVGEDQAPLRAQGSRPTGAPILLELTRGTDARNDTLKTRGGVPLQLYDDRYYLNLDVGGQPLNFHVDTGSQTFWAARTNYRCFNSEDHEATTFRKIADAPSDQIHGSREWAKGDLGQDRVIVGDLQFSPALGAAVDARFEGSGIETGLLGLAGPGTLVGDKDYPKGQKFAGFFPQLVEAASIENVFSVALSRSGSPSWIEFGAGDPRPSTSGLGTCHDPVGSYYIEVNQYKVGGETVEFDEPLYHTLLDTGSESFIVPGEVALRFNQI</sequence>
<evidence type="ECO:0000313" key="1">
    <source>
        <dbReference type="EMBL" id="KAJ9637229.1"/>
    </source>
</evidence>
<dbReference type="EMBL" id="JAPDRP010000023">
    <property type="protein sequence ID" value="KAJ9637229.1"/>
    <property type="molecule type" value="Genomic_DNA"/>
</dbReference>
<gene>
    <name evidence="1" type="ORF">H2199_007515</name>
</gene>
<organism evidence="1 2">
    <name type="scientific">Coniosporium tulheliwenetii</name>
    <dbReference type="NCBI Taxonomy" id="3383036"/>
    <lineage>
        <taxon>Eukaryota</taxon>
        <taxon>Fungi</taxon>
        <taxon>Dikarya</taxon>
        <taxon>Ascomycota</taxon>
        <taxon>Pezizomycotina</taxon>
        <taxon>Dothideomycetes</taxon>
        <taxon>Dothideomycetes incertae sedis</taxon>
        <taxon>Coniosporium</taxon>
    </lineage>
</organism>
<protein>
    <submittedName>
        <fullName evidence="1">Uncharacterized protein</fullName>
    </submittedName>
</protein>
<accession>A0ACC2YPI1</accession>
<name>A0ACC2YPI1_9PEZI</name>
<evidence type="ECO:0000313" key="2">
    <source>
        <dbReference type="Proteomes" id="UP001172680"/>
    </source>
</evidence>
<comment type="caution">
    <text evidence="1">The sequence shown here is derived from an EMBL/GenBank/DDBJ whole genome shotgun (WGS) entry which is preliminary data.</text>
</comment>